<sequence length="191" mass="22154">MKIYHYLKYVRGIELSIMVKARSKKKVAELFGETIHAVNKYVAGGRDDRHPWAEENVVYAAVGLGGEARESFNTLSDGYFPLDQFIKAIEVYRKTIPNRESAKDGAGKAVAESWGVLKFFYEGVEVFPFEYNPLGYTEQWEVKYRVLELGQWRNKEEMYCTPQKGDENLENVRAYFTRTHRSAQIISINYQ</sequence>
<dbReference type="EMBL" id="LR798430">
    <property type="protein sequence ID" value="CAB5231252.1"/>
    <property type="molecule type" value="Genomic_DNA"/>
</dbReference>
<evidence type="ECO:0000313" key="3">
    <source>
        <dbReference type="EMBL" id="CAB4217205.1"/>
    </source>
</evidence>
<reference evidence="2" key="1">
    <citation type="submission" date="2020-05" db="EMBL/GenBank/DDBJ databases">
        <authorList>
            <person name="Chiriac C."/>
            <person name="Salcher M."/>
            <person name="Ghai R."/>
            <person name="Kavagutti S V."/>
        </authorList>
    </citation>
    <scope>NUCLEOTIDE SEQUENCE</scope>
</reference>
<name>A0A6J5R938_9CAUD</name>
<protein>
    <submittedName>
        <fullName evidence="2">Uncharacterized protein</fullName>
    </submittedName>
</protein>
<dbReference type="EMBL" id="LR797197">
    <property type="protein sequence ID" value="CAB4193499.1"/>
    <property type="molecule type" value="Genomic_DNA"/>
</dbReference>
<accession>A0A6J5R938</accession>
<organism evidence="2">
    <name type="scientific">uncultured Caudovirales phage</name>
    <dbReference type="NCBI Taxonomy" id="2100421"/>
    <lineage>
        <taxon>Viruses</taxon>
        <taxon>Duplodnaviria</taxon>
        <taxon>Heunggongvirae</taxon>
        <taxon>Uroviricota</taxon>
        <taxon>Caudoviricetes</taxon>
        <taxon>Peduoviridae</taxon>
        <taxon>Maltschvirus</taxon>
        <taxon>Maltschvirus maltsch</taxon>
    </lineage>
</organism>
<evidence type="ECO:0000313" key="4">
    <source>
        <dbReference type="EMBL" id="CAB5231252.1"/>
    </source>
</evidence>
<proteinExistence type="predicted"/>
<evidence type="ECO:0000313" key="2">
    <source>
        <dbReference type="EMBL" id="CAB4193499.1"/>
    </source>
</evidence>
<dbReference type="EMBL" id="LR797075">
    <property type="protein sequence ID" value="CAB4185667.1"/>
    <property type="molecule type" value="Genomic_DNA"/>
</dbReference>
<dbReference type="EMBL" id="LR797450">
    <property type="protein sequence ID" value="CAB4217205.1"/>
    <property type="molecule type" value="Genomic_DNA"/>
</dbReference>
<evidence type="ECO:0000313" key="1">
    <source>
        <dbReference type="EMBL" id="CAB4185667.1"/>
    </source>
</evidence>
<gene>
    <name evidence="1" type="ORF">UFOVP1127_119</name>
    <name evidence="2" type="ORF">UFOVP1242_91</name>
    <name evidence="3" type="ORF">UFOVP1492_15</name>
    <name evidence="4" type="ORF">UFOVP1580_44</name>
</gene>